<organism evidence="9 10">
    <name type="scientific">Anaerosporobacter mobilis DSM 15930</name>
    <dbReference type="NCBI Taxonomy" id="1120996"/>
    <lineage>
        <taxon>Bacteria</taxon>
        <taxon>Bacillati</taxon>
        <taxon>Bacillota</taxon>
        <taxon>Clostridia</taxon>
        <taxon>Lachnospirales</taxon>
        <taxon>Lachnospiraceae</taxon>
        <taxon>Anaerosporobacter</taxon>
    </lineage>
</organism>
<accession>A0A1M7KJN6</accession>
<sequence length="840" mass="94870">MYQNSNLKFVWQLSKRNYSSNKERNIVSILAIILTSFMLMTIFTVGFSYIKSYDLQQLQLLGTTGNATLDNPSDKQIAILENNNKVKNVGIREDVIQAGKVEYSGDNTRLYYALRYYDDIEWNKHRKPALDNIVGKYPRDENEIMMSSWVLKKMGVTNPQIGEKYEFSYNLGTEQKVKEFVLSGYFDEYDNSIKDGSVAYVLVSKKFVEDNKELLTQTIRIADISLVENIKNIEIENLEDSLNLQEKQVFSVNPELQSQMTVEVVIMVCFIILCIVACGYLLIYNIFNISITNNIHYYGQLKVIGITKNQIKGILLWQGIKLAIYGVLIGSLLGYLFSSFMVPIFLNSMLEKKTGIVACNMWVVIGTVVFTGITVFIAILKPAVIAGKISPIEAIRYEKNAANRTRKVKRRKRPTIFQMAIDNVLGDKKRCFLVLLSMTLGITACITIGALVTSMNTDNYVKSNMDSDIELKNKTTALGYDNEVAQVFDVEFINSLKNMEDIREISMIKQQLVVPMYEEEVFGRYVDTMLSGEEDIDPTYFKSYPNLFYSQMIGIEVTESLKNEYKDVDWNAFEDGQICLIPCSKPELINKGDTITFQLGSYENSTGKAIMTGNKYSITIGGYLPESYNNYGSARTAAPYVVVSQKYINSIAKDAIISNIMIKVNKQAEKAVNESVNKLVVNSRFSDGIVVVSAFEKIEGLKQTKITLFGMGGSLAVVLALIGIINFINVINTSIIERSRDFVIMESIGLTKEQIMRLVTYESLIYFALTMLFVLTVGNGILLFVYNTFSSIVTYAEFSYPILLLLGIGFLLFLICYFVPKIAIGKNFSSTIVERLKTNE</sequence>
<feature type="transmembrane region" description="Helical" evidence="7">
    <location>
        <begin position="264"/>
        <end position="287"/>
    </location>
</feature>
<feature type="transmembrane region" description="Helical" evidence="7">
    <location>
        <begin position="361"/>
        <end position="380"/>
    </location>
</feature>
<comment type="similarity">
    <text evidence="6">Belongs to the ABC-4 integral membrane protein family.</text>
</comment>
<dbReference type="STRING" id="1120996.SAMN02746066_02760"/>
<dbReference type="Pfam" id="PF02687">
    <property type="entry name" value="FtsX"/>
    <property type="match status" value="2"/>
</dbReference>
<dbReference type="GO" id="GO:0005886">
    <property type="term" value="C:plasma membrane"/>
    <property type="evidence" value="ECO:0007669"/>
    <property type="project" value="UniProtKB-SubCell"/>
</dbReference>
<evidence type="ECO:0000256" key="4">
    <source>
        <dbReference type="ARBA" id="ARBA00022989"/>
    </source>
</evidence>
<dbReference type="PANTHER" id="PTHR30572:SF4">
    <property type="entry name" value="ABC TRANSPORTER PERMEASE YTRF"/>
    <property type="match status" value="1"/>
</dbReference>
<keyword evidence="5 7" id="KW-0472">Membrane</keyword>
<keyword evidence="2" id="KW-1003">Cell membrane</keyword>
<evidence type="ECO:0000313" key="9">
    <source>
        <dbReference type="EMBL" id="SHM65602.1"/>
    </source>
</evidence>
<comment type="subcellular location">
    <subcellularLocation>
        <location evidence="1">Cell membrane</location>
        <topology evidence="1">Multi-pass membrane protein</topology>
    </subcellularLocation>
</comment>
<dbReference type="AlphaFoldDB" id="A0A1M7KJN6"/>
<dbReference type="InterPro" id="IPR003838">
    <property type="entry name" value="ABC3_permease_C"/>
</dbReference>
<evidence type="ECO:0000259" key="8">
    <source>
        <dbReference type="Pfam" id="PF02687"/>
    </source>
</evidence>
<evidence type="ECO:0000313" key="10">
    <source>
        <dbReference type="Proteomes" id="UP000184038"/>
    </source>
</evidence>
<evidence type="ECO:0000256" key="1">
    <source>
        <dbReference type="ARBA" id="ARBA00004651"/>
    </source>
</evidence>
<keyword evidence="3 7" id="KW-0812">Transmembrane</keyword>
<dbReference type="EMBL" id="FRCP01000014">
    <property type="protein sequence ID" value="SHM65602.1"/>
    <property type="molecule type" value="Genomic_DNA"/>
</dbReference>
<dbReference type="Proteomes" id="UP000184038">
    <property type="component" value="Unassembled WGS sequence"/>
</dbReference>
<reference evidence="9 10" key="1">
    <citation type="submission" date="2016-11" db="EMBL/GenBank/DDBJ databases">
        <authorList>
            <person name="Jaros S."/>
            <person name="Januszkiewicz K."/>
            <person name="Wedrychowicz H."/>
        </authorList>
    </citation>
    <scope>NUCLEOTIDE SEQUENCE [LARGE SCALE GENOMIC DNA]</scope>
    <source>
        <strain evidence="9 10">DSM 15930</strain>
    </source>
</reference>
<name>A0A1M7KJN6_9FIRM</name>
<gene>
    <name evidence="9" type="ORF">SAMN02746066_02760</name>
</gene>
<keyword evidence="4 7" id="KW-1133">Transmembrane helix</keyword>
<feature type="domain" description="ABC3 transporter permease C-terminal" evidence="8">
    <location>
        <begin position="714"/>
        <end position="820"/>
    </location>
</feature>
<evidence type="ECO:0000256" key="7">
    <source>
        <dbReference type="SAM" id="Phobius"/>
    </source>
</evidence>
<feature type="transmembrane region" description="Helical" evidence="7">
    <location>
        <begin position="764"/>
        <end position="786"/>
    </location>
</feature>
<feature type="domain" description="ABC3 transporter permease C-terminal" evidence="8">
    <location>
        <begin position="270"/>
        <end position="380"/>
    </location>
</feature>
<feature type="transmembrane region" description="Helical" evidence="7">
    <location>
        <begin position="798"/>
        <end position="819"/>
    </location>
</feature>
<feature type="transmembrane region" description="Helical" evidence="7">
    <location>
        <begin position="708"/>
        <end position="731"/>
    </location>
</feature>
<dbReference type="RefSeq" id="WP_073288685.1">
    <property type="nucleotide sequence ID" value="NZ_FRCP01000014.1"/>
</dbReference>
<dbReference type="PANTHER" id="PTHR30572">
    <property type="entry name" value="MEMBRANE COMPONENT OF TRANSPORTER-RELATED"/>
    <property type="match status" value="1"/>
</dbReference>
<evidence type="ECO:0000256" key="2">
    <source>
        <dbReference type="ARBA" id="ARBA00022475"/>
    </source>
</evidence>
<feature type="transmembrane region" description="Helical" evidence="7">
    <location>
        <begin position="322"/>
        <end position="346"/>
    </location>
</feature>
<evidence type="ECO:0000256" key="3">
    <source>
        <dbReference type="ARBA" id="ARBA00022692"/>
    </source>
</evidence>
<evidence type="ECO:0000256" key="5">
    <source>
        <dbReference type="ARBA" id="ARBA00023136"/>
    </source>
</evidence>
<feature type="transmembrane region" description="Helical" evidence="7">
    <location>
        <begin position="431"/>
        <end position="452"/>
    </location>
</feature>
<dbReference type="InterPro" id="IPR050250">
    <property type="entry name" value="Macrolide_Exporter_MacB"/>
</dbReference>
<dbReference type="GO" id="GO:0022857">
    <property type="term" value="F:transmembrane transporter activity"/>
    <property type="evidence" value="ECO:0007669"/>
    <property type="project" value="TreeGrafter"/>
</dbReference>
<protein>
    <submittedName>
        <fullName evidence="9">Putative ABC transport system permease protein</fullName>
    </submittedName>
</protein>
<keyword evidence="10" id="KW-1185">Reference proteome</keyword>
<dbReference type="OrthoDB" id="1694171at2"/>
<proteinExistence type="inferred from homology"/>
<feature type="transmembrane region" description="Helical" evidence="7">
    <location>
        <begin position="26"/>
        <end position="50"/>
    </location>
</feature>
<evidence type="ECO:0000256" key="6">
    <source>
        <dbReference type="ARBA" id="ARBA00038076"/>
    </source>
</evidence>